<dbReference type="InterPro" id="IPR015424">
    <property type="entry name" value="PyrdxlP-dep_Trfase"/>
</dbReference>
<evidence type="ECO:0000259" key="6">
    <source>
        <dbReference type="Pfam" id="PF00155"/>
    </source>
</evidence>
<organism evidence="7 8">
    <name type="scientific">Mycena maculata</name>
    <dbReference type="NCBI Taxonomy" id="230809"/>
    <lineage>
        <taxon>Eukaryota</taxon>
        <taxon>Fungi</taxon>
        <taxon>Dikarya</taxon>
        <taxon>Basidiomycota</taxon>
        <taxon>Agaricomycotina</taxon>
        <taxon>Agaricomycetes</taxon>
        <taxon>Agaricomycetidae</taxon>
        <taxon>Agaricales</taxon>
        <taxon>Marasmiineae</taxon>
        <taxon>Mycenaceae</taxon>
        <taxon>Mycena</taxon>
    </lineage>
</organism>
<dbReference type="InterPro" id="IPR050859">
    <property type="entry name" value="Class-I_PLP-dep_aminotransf"/>
</dbReference>
<dbReference type="PANTHER" id="PTHR42790:SF19">
    <property type="entry name" value="KYNURENINE_ALPHA-AMINOADIPATE AMINOTRANSFERASE, MITOCHONDRIAL"/>
    <property type="match status" value="1"/>
</dbReference>
<dbReference type="GO" id="GO:0030170">
    <property type="term" value="F:pyridoxal phosphate binding"/>
    <property type="evidence" value="ECO:0007669"/>
    <property type="project" value="InterPro"/>
</dbReference>
<keyword evidence="4" id="KW-0808">Transferase</keyword>
<evidence type="ECO:0000313" key="7">
    <source>
        <dbReference type="EMBL" id="KAJ7759381.1"/>
    </source>
</evidence>
<sequence length="545" mass="59065">MYMLTRLLQLSPSSSSIDTPAERNVKRVLEVRLVYVLDALQLLLLAKVTEVLGFRAESDWASDSRLHTSSSTDGEDLHALAYRSKMMVASKPNGTSTSVQSLPENFYTSFLSDVAKARLPSPIRSLLPLEATPGIISLLAGKPNPTTFPFTSFDFTARAPPSEDGRTNSDDIALNISGGELAAALQYGATGGMAPLVDWFHGLQSTVHGRERGEGWTLSVGSGSQDLLSKAIIALLNPGDTVLVQSPVYAGVIPLFHSLRCEQIEVDADAEGISTVSLREILESWPAEKPKPRVLYTIPYGGNPTGATATLARRREVLQLAREHNFLIMEDDPYFYLFYGAGPREPSYFAMERADPSCAGHPVGRVLRFDSISKILSAGMRIGFASGPAPLLRAIDAHTATANLQPASLTQAIALKLLEAWGYDGFLRHTRGVSAFYRASRDVFEAALQRHLTGLVEWATPQSGLFFWFKLLLPGADGGDSAAIIRTEAFERGVLALPGTVFLPNGRTTAYVRASFSLLAPEEVDEAVKRLRDTILDVRAQAASA</sequence>
<gene>
    <name evidence="7" type="ORF">DFH07DRAFT_957988</name>
</gene>
<dbReference type="CDD" id="cd00609">
    <property type="entry name" value="AAT_like"/>
    <property type="match status" value="1"/>
</dbReference>
<comment type="caution">
    <text evidence="7">The sequence shown here is derived from an EMBL/GenBank/DDBJ whole genome shotgun (WGS) entry which is preliminary data.</text>
</comment>
<keyword evidence="8" id="KW-1185">Reference proteome</keyword>
<evidence type="ECO:0000256" key="5">
    <source>
        <dbReference type="ARBA" id="ARBA00022898"/>
    </source>
</evidence>
<dbReference type="AlphaFoldDB" id="A0AAD7JCD4"/>
<evidence type="ECO:0000256" key="1">
    <source>
        <dbReference type="ARBA" id="ARBA00001933"/>
    </source>
</evidence>
<dbReference type="GO" id="GO:0008483">
    <property type="term" value="F:transaminase activity"/>
    <property type="evidence" value="ECO:0007669"/>
    <property type="project" value="UniProtKB-KW"/>
</dbReference>
<dbReference type="InterPro" id="IPR015421">
    <property type="entry name" value="PyrdxlP-dep_Trfase_major"/>
</dbReference>
<proteinExistence type="inferred from homology"/>
<comment type="cofactor">
    <cofactor evidence="1">
        <name>pyridoxal 5'-phosphate</name>
        <dbReference type="ChEBI" id="CHEBI:597326"/>
    </cofactor>
</comment>
<reference evidence="7" key="1">
    <citation type="submission" date="2023-03" db="EMBL/GenBank/DDBJ databases">
        <title>Massive genome expansion in bonnet fungi (Mycena s.s.) driven by repeated elements and novel gene families across ecological guilds.</title>
        <authorList>
            <consortium name="Lawrence Berkeley National Laboratory"/>
            <person name="Harder C.B."/>
            <person name="Miyauchi S."/>
            <person name="Viragh M."/>
            <person name="Kuo A."/>
            <person name="Thoen E."/>
            <person name="Andreopoulos B."/>
            <person name="Lu D."/>
            <person name="Skrede I."/>
            <person name="Drula E."/>
            <person name="Henrissat B."/>
            <person name="Morin E."/>
            <person name="Kohler A."/>
            <person name="Barry K."/>
            <person name="LaButti K."/>
            <person name="Morin E."/>
            <person name="Salamov A."/>
            <person name="Lipzen A."/>
            <person name="Mereny Z."/>
            <person name="Hegedus B."/>
            <person name="Baldrian P."/>
            <person name="Stursova M."/>
            <person name="Weitz H."/>
            <person name="Taylor A."/>
            <person name="Grigoriev I.V."/>
            <person name="Nagy L.G."/>
            <person name="Martin F."/>
            <person name="Kauserud H."/>
        </authorList>
    </citation>
    <scope>NUCLEOTIDE SEQUENCE</scope>
    <source>
        <strain evidence="7">CBHHK188m</strain>
    </source>
</reference>
<dbReference type="Gene3D" id="3.40.640.10">
    <property type="entry name" value="Type I PLP-dependent aspartate aminotransferase-like (Major domain)"/>
    <property type="match status" value="1"/>
</dbReference>
<dbReference type="InterPro" id="IPR004839">
    <property type="entry name" value="Aminotransferase_I/II_large"/>
</dbReference>
<dbReference type="GO" id="GO:1901605">
    <property type="term" value="P:alpha-amino acid metabolic process"/>
    <property type="evidence" value="ECO:0007669"/>
    <property type="project" value="TreeGrafter"/>
</dbReference>
<evidence type="ECO:0000256" key="4">
    <source>
        <dbReference type="ARBA" id="ARBA00022679"/>
    </source>
</evidence>
<evidence type="ECO:0000313" key="8">
    <source>
        <dbReference type="Proteomes" id="UP001215280"/>
    </source>
</evidence>
<keyword evidence="5" id="KW-0663">Pyridoxal phosphate</keyword>
<keyword evidence="3" id="KW-0032">Aminotransferase</keyword>
<feature type="domain" description="Aminotransferase class I/classII large" evidence="6">
    <location>
        <begin position="218"/>
        <end position="531"/>
    </location>
</feature>
<dbReference type="SUPFAM" id="SSF53383">
    <property type="entry name" value="PLP-dependent transferases"/>
    <property type="match status" value="1"/>
</dbReference>
<evidence type="ECO:0000256" key="3">
    <source>
        <dbReference type="ARBA" id="ARBA00022576"/>
    </source>
</evidence>
<dbReference type="PANTHER" id="PTHR42790">
    <property type="entry name" value="AMINOTRANSFERASE"/>
    <property type="match status" value="1"/>
</dbReference>
<name>A0AAD7JCD4_9AGAR</name>
<dbReference type="Proteomes" id="UP001215280">
    <property type="component" value="Unassembled WGS sequence"/>
</dbReference>
<comment type="similarity">
    <text evidence="2">Belongs to the class-I pyridoxal-phosphate-dependent aminotransferase family.</text>
</comment>
<dbReference type="Pfam" id="PF00155">
    <property type="entry name" value="Aminotran_1_2"/>
    <property type="match status" value="1"/>
</dbReference>
<accession>A0AAD7JCD4</accession>
<dbReference type="EMBL" id="JARJLG010000052">
    <property type="protein sequence ID" value="KAJ7759381.1"/>
    <property type="molecule type" value="Genomic_DNA"/>
</dbReference>
<protein>
    <submittedName>
        <fullName evidence="7">TdiD protein</fullName>
    </submittedName>
</protein>
<evidence type="ECO:0000256" key="2">
    <source>
        <dbReference type="ARBA" id="ARBA00007441"/>
    </source>
</evidence>